<accession>A0A4P6HI11</accession>
<dbReference type="InterPro" id="IPR003439">
    <property type="entry name" value="ABC_transporter-like_ATP-bd"/>
</dbReference>
<evidence type="ECO:0000256" key="4">
    <source>
        <dbReference type="ARBA" id="ARBA00022840"/>
    </source>
</evidence>
<keyword evidence="7" id="KW-1185">Reference proteome</keyword>
<dbReference type="EMBL" id="CP026538">
    <property type="protein sequence ID" value="QAZ66435.1"/>
    <property type="molecule type" value="Genomic_DNA"/>
</dbReference>
<evidence type="ECO:0000313" key="6">
    <source>
        <dbReference type="EMBL" id="QAZ66435.1"/>
    </source>
</evidence>
<dbReference type="AlphaFoldDB" id="A0A4P6HI11"/>
<dbReference type="InterPro" id="IPR027417">
    <property type="entry name" value="P-loop_NTPase"/>
</dbReference>
<dbReference type="CDD" id="cd03257">
    <property type="entry name" value="ABC_NikE_OppD_transporters"/>
    <property type="match status" value="1"/>
</dbReference>
<dbReference type="OrthoDB" id="9809450at2"/>
<evidence type="ECO:0000313" key="7">
    <source>
        <dbReference type="Proteomes" id="UP000293296"/>
    </source>
</evidence>
<organism evidence="6 7">
    <name type="scientific">Solidesulfovibrio carbinolicus</name>
    <dbReference type="NCBI Taxonomy" id="296842"/>
    <lineage>
        <taxon>Bacteria</taxon>
        <taxon>Pseudomonadati</taxon>
        <taxon>Thermodesulfobacteriota</taxon>
        <taxon>Desulfovibrionia</taxon>
        <taxon>Desulfovibrionales</taxon>
        <taxon>Desulfovibrionaceae</taxon>
        <taxon>Solidesulfovibrio</taxon>
    </lineage>
</organism>
<dbReference type="InterPro" id="IPR050319">
    <property type="entry name" value="ABC_transp_ATP-bind"/>
</dbReference>
<dbReference type="RefSeq" id="WP_129349700.1">
    <property type="nucleotide sequence ID" value="NZ_CP026538.1"/>
</dbReference>
<dbReference type="PROSITE" id="PS00211">
    <property type="entry name" value="ABC_TRANSPORTER_1"/>
    <property type="match status" value="1"/>
</dbReference>
<evidence type="ECO:0000256" key="1">
    <source>
        <dbReference type="ARBA" id="ARBA00005417"/>
    </source>
</evidence>
<protein>
    <submittedName>
        <fullName evidence="6">Peptide ABC transporter ATP-binding protein</fullName>
    </submittedName>
</protein>
<dbReference type="PROSITE" id="PS50893">
    <property type="entry name" value="ABC_TRANSPORTER_2"/>
    <property type="match status" value="1"/>
</dbReference>
<dbReference type="GO" id="GO:0055085">
    <property type="term" value="P:transmembrane transport"/>
    <property type="evidence" value="ECO:0007669"/>
    <property type="project" value="UniProtKB-ARBA"/>
</dbReference>
<dbReference type="KEGG" id="dcb:C3Y92_03935"/>
<dbReference type="Gene3D" id="3.40.50.300">
    <property type="entry name" value="P-loop containing nucleotide triphosphate hydrolases"/>
    <property type="match status" value="1"/>
</dbReference>
<dbReference type="InterPro" id="IPR017871">
    <property type="entry name" value="ABC_transporter-like_CS"/>
</dbReference>
<evidence type="ECO:0000256" key="2">
    <source>
        <dbReference type="ARBA" id="ARBA00022448"/>
    </source>
</evidence>
<sequence>MLQVENVHLSFKKKGTFWRAGYKPILKGVTFHMRQGECLGLIGASGSGKSTLGRVITGTLRPQRGLARLMGEDIYHMDTAGLFGRGRARTGLGGVVSIVFQDYNTSVNPRFPVRDILAEPLRGTKLAGDVSYLKALLAQVRLPGDYLGRKSFELSGGELQRVCIARALAAKPALVLLDEAVSSLDVSVQFQVLELLKTLKEQSGLSYLFISHDLAAVTHLCDRILFFNDGRVVEQVDSLADLVNVKDCYSRQLIAAVLA</sequence>
<evidence type="ECO:0000259" key="5">
    <source>
        <dbReference type="PROSITE" id="PS50893"/>
    </source>
</evidence>
<dbReference type="PANTHER" id="PTHR43776:SF7">
    <property type="entry name" value="D,D-DIPEPTIDE TRANSPORT ATP-BINDING PROTEIN DDPF-RELATED"/>
    <property type="match status" value="1"/>
</dbReference>
<keyword evidence="3" id="KW-0547">Nucleotide-binding</keyword>
<dbReference type="InterPro" id="IPR003593">
    <property type="entry name" value="AAA+_ATPase"/>
</dbReference>
<keyword evidence="4 6" id="KW-0067">ATP-binding</keyword>
<dbReference type="Pfam" id="PF00005">
    <property type="entry name" value="ABC_tran"/>
    <property type="match status" value="1"/>
</dbReference>
<keyword evidence="2" id="KW-0813">Transport</keyword>
<dbReference type="SMART" id="SM00382">
    <property type="entry name" value="AAA"/>
    <property type="match status" value="1"/>
</dbReference>
<comment type="similarity">
    <text evidence="1">Belongs to the ABC transporter superfamily.</text>
</comment>
<dbReference type="PANTHER" id="PTHR43776">
    <property type="entry name" value="TRANSPORT ATP-BINDING PROTEIN"/>
    <property type="match status" value="1"/>
</dbReference>
<dbReference type="GO" id="GO:0005524">
    <property type="term" value="F:ATP binding"/>
    <property type="evidence" value="ECO:0007669"/>
    <property type="project" value="UniProtKB-KW"/>
</dbReference>
<proteinExistence type="inferred from homology"/>
<feature type="domain" description="ABC transporter" evidence="5">
    <location>
        <begin position="2"/>
        <end position="254"/>
    </location>
</feature>
<gene>
    <name evidence="6" type="ORF">C3Y92_03935</name>
</gene>
<dbReference type="Proteomes" id="UP000293296">
    <property type="component" value="Chromosome"/>
</dbReference>
<dbReference type="GO" id="GO:0016887">
    <property type="term" value="F:ATP hydrolysis activity"/>
    <property type="evidence" value="ECO:0007669"/>
    <property type="project" value="InterPro"/>
</dbReference>
<reference evidence="6 7" key="1">
    <citation type="submission" date="2018-02" db="EMBL/GenBank/DDBJ databases">
        <title>Genome sequence of Desulfovibrio carbinolicus DSM 3852.</title>
        <authorList>
            <person name="Wilbanks E."/>
            <person name="Skennerton C.T."/>
            <person name="Orphan V.J."/>
        </authorList>
    </citation>
    <scope>NUCLEOTIDE SEQUENCE [LARGE SCALE GENOMIC DNA]</scope>
    <source>
        <strain evidence="6 7">DSM 3852</strain>
    </source>
</reference>
<evidence type="ECO:0000256" key="3">
    <source>
        <dbReference type="ARBA" id="ARBA00022741"/>
    </source>
</evidence>
<name>A0A4P6HI11_9BACT</name>
<dbReference type="SUPFAM" id="SSF52540">
    <property type="entry name" value="P-loop containing nucleoside triphosphate hydrolases"/>
    <property type="match status" value="1"/>
</dbReference>